<keyword evidence="11" id="KW-1185">Reference proteome</keyword>
<evidence type="ECO:0000313" key="10">
    <source>
        <dbReference type="EMBL" id="BCB85974.1"/>
    </source>
</evidence>
<evidence type="ECO:0000256" key="4">
    <source>
        <dbReference type="ARBA" id="ARBA00022505"/>
    </source>
</evidence>
<dbReference type="Proteomes" id="UP000503011">
    <property type="component" value="Chromosome"/>
</dbReference>
<dbReference type="GO" id="GO:0046872">
    <property type="term" value="F:metal ion binding"/>
    <property type="evidence" value="ECO:0007669"/>
    <property type="project" value="UniProtKB-UniRule"/>
</dbReference>
<evidence type="ECO:0000256" key="3">
    <source>
        <dbReference type="ARBA" id="ARBA00010763"/>
    </source>
</evidence>
<evidence type="ECO:0000256" key="7">
    <source>
        <dbReference type="RuleBase" id="RU365090"/>
    </source>
</evidence>
<dbReference type="InterPro" id="IPR038987">
    <property type="entry name" value="MoeA-like"/>
</dbReference>
<evidence type="ECO:0000256" key="8">
    <source>
        <dbReference type="SAM" id="MobiDB-lite"/>
    </source>
</evidence>
<dbReference type="PANTHER" id="PTHR10192:SF5">
    <property type="entry name" value="GEPHYRIN"/>
    <property type="match status" value="1"/>
</dbReference>
<dbReference type="GO" id="GO:0006777">
    <property type="term" value="P:Mo-molybdopterin cofactor biosynthetic process"/>
    <property type="evidence" value="ECO:0007669"/>
    <property type="project" value="UniProtKB-UniRule"/>
</dbReference>
<dbReference type="Gene3D" id="2.40.340.10">
    <property type="entry name" value="MoeA, C-terminal, domain IV"/>
    <property type="match status" value="1"/>
</dbReference>
<comment type="pathway">
    <text evidence="2 7">Cofactor biosynthesis; molybdopterin biosynthesis.</text>
</comment>
<dbReference type="InterPro" id="IPR036135">
    <property type="entry name" value="MoeA_linker/N_sf"/>
</dbReference>
<keyword evidence="4 7" id="KW-0500">Molybdenum</keyword>
<dbReference type="Gene3D" id="2.170.190.11">
    <property type="entry name" value="Molybdopterin biosynthesis moea protein, domain 3"/>
    <property type="match status" value="1"/>
</dbReference>
<name>A0A6F8YIL0_9ACTN</name>
<keyword evidence="7" id="KW-0460">Magnesium</keyword>
<protein>
    <recommendedName>
        <fullName evidence="7">Molybdopterin molybdenumtransferase</fullName>
        <ecNumber evidence="7">2.10.1.1</ecNumber>
    </recommendedName>
</protein>
<comment type="catalytic activity">
    <reaction evidence="6">
        <text>adenylyl-molybdopterin + molybdate = Mo-molybdopterin + AMP + H(+)</text>
        <dbReference type="Rhea" id="RHEA:35047"/>
        <dbReference type="ChEBI" id="CHEBI:15378"/>
        <dbReference type="ChEBI" id="CHEBI:36264"/>
        <dbReference type="ChEBI" id="CHEBI:62727"/>
        <dbReference type="ChEBI" id="CHEBI:71302"/>
        <dbReference type="ChEBI" id="CHEBI:456215"/>
        <dbReference type="EC" id="2.10.1.1"/>
    </reaction>
</comment>
<reference evidence="10 11" key="1">
    <citation type="submission" date="2020-03" db="EMBL/GenBank/DDBJ databases">
        <title>Whole genome shotgun sequence of Phytohabitans suffuscus NBRC 105367.</title>
        <authorList>
            <person name="Komaki H."/>
            <person name="Tamura T."/>
        </authorList>
    </citation>
    <scope>NUCLEOTIDE SEQUENCE [LARGE SCALE GENOMIC DNA]</scope>
    <source>
        <strain evidence="10 11">NBRC 105367</strain>
    </source>
</reference>
<dbReference type="SUPFAM" id="SSF63867">
    <property type="entry name" value="MoeA C-terminal domain-like"/>
    <property type="match status" value="1"/>
</dbReference>
<gene>
    <name evidence="10" type="ORF">Psuf_032870</name>
</gene>
<proteinExistence type="inferred from homology"/>
<dbReference type="Pfam" id="PF00994">
    <property type="entry name" value="MoCF_biosynth"/>
    <property type="match status" value="1"/>
</dbReference>
<dbReference type="UniPathway" id="UPA00344"/>
<dbReference type="PANTHER" id="PTHR10192">
    <property type="entry name" value="MOLYBDOPTERIN BIOSYNTHESIS PROTEIN"/>
    <property type="match status" value="1"/>
</dbReference>
<dbReference type="EMBL" id="AP022871">
    <property type="protein sequence ID" value="BCB85974.1"/>
    <property type="molecule type" value="Genomic_DNA"/>
</dbReference>
<dbReference type="GO" id="GO:0005829">
    <property type="term" value="C:cytosol"/>
    <property type="evidence" value="ECO:0007669"/>
    <property type="project" value="TreeGrafter"/>
</dbReference>
<dbReference type="CDD" id="cd00887">
    <property type="entry name" value="MoeA"/>
    <property type="match status" value="1"/>
</dbReference>
<dbReference type="SMART" id="SM00852">
    <property type="entry name" value="MoCF_biosynth"/>
    <property type="match status" value="1"/>
</dbReference>
<keyword evidence="7 10" id="KW-0808">Transferase</keyword>
<dbReference type="GO" id="GO:0061599">
    <property type="term" value="F:molybdopterin molybdotransferase activity"/>
    <property type="evidence" value="ECO:0007669"/>
    <property type="project" value="UniProtKB-UniRule"/>
</dbReference>
<organism evidence="10 11">
    <name type="scientific">Phytohabitans suffuscus</name>
    <dbReference type="NCBI Taxonomy" id="624315"/>
    <lineage>
        <taxon>Bacteria</taxon>
        <taxon>Bacillati</taxon>
        <taxon>Actinomycetota</taxon>
        <taxon>Actinomycetes</taxon>
        <taxon>Micromonosporales</taxon>
        <taxon>Micromonosporaceae</taxon>
    </lineage>
</organism>
<feature type="compositionally biased region" description="Basic residues" evidence="8">
    <location>
        <begin position="407"/>
        <end position="433"/>
    </location>
</feature>
<dbReference type="Pfam" id="PF03453">
    <property type="entry name" value="MoeA_N"/>
    <property type="match status" value="1"/>
</dbReference>
<dbReference type="InterPro" id="IPR036688">
    <property type="entry name" value="MoeA_C_domain_IV_sf"/>
</dbReference>
<reference evidence="10 11" key="2">
    <citation type="submission" date="2020-03" db="EMBL/GenBank/DDBJ databases">
        <authorList>
            <person name="Ichikawa N."/>
            <person name="Kimura A."/>
            <person name="Kitahashi Y."/>
            <person name="Uohara A."/>
        </authorList>
    </citation>
    <scope>NUCLEOTIDE SEQUENCE [LARGE SCALE GENOMIC DNA]</scope>
    <source>
        <strain evidence="10 11">NBRC 105367</strain>
    </source>
</reference>
<dbReference type="InterPro" id="IPR005110">
    <property type="entry name" value="MoeA_linker/N"/>
</dbReference>
<dbReference type="KEGG" id="psuu:Psuf_032870"/>
<accession>A0A6F8YIL0</accession>
<dbReference type="InterPro" id="IPR001453">
    <property type="entry name" value="MoaB/Mog_dom"/>
</dbReference>
<dbReference type="EC" id="2.10.1.1" evidence="7"/>
<dbReference type="InterPro" id="IPR005111">
    <property type="entry name" value="MoeA_C_domain_IV"/>
</dbReference>
<dbReference type="SUPFAM" id="SSF63882">
    <property type="entry name" value="MoeA N-terminal region -like"/>
    <property type="match status" value="1"/>
</dbReference>
<feature type="domain" description="MoaB/Mog" evidence="9">
    <location>
        <begin position="176"/>
        <end position="319"/>
    </location>
</feature>
<comment type="similarity">
    <text evidence="3 7">Belongs to the MoeA family.</text>
</comment>
<comment type="function">
    <text evidence="1 7">Catalyzes the insertion of molybdate into adenylated molybdopterin with the concomitant release of AMP.</text>
</comment>
<evidence type="ECO:0000256" key="1">
    <source>
        <dbReference type="ARBA" id="ARBA00002901"/>
    </source>
</evidence>
<feature type="region of interest" description="Disordered" evidence="8">
    <location>
        <begin position="402"/>
        <end position="469"/>
    </location>
</feature>
<dbReference type="SUPFAM" id="SSF53218">
    <property type="entry name" value="Molybdenum cofactor biosynthesis proteins"/>
    <property type="match status" value="1"/>
</dbReference>
<dbReference type="Gene3D" id="3.90.105.10">
    <property type="entry name" value="Molybdopterin biosynthesis moea protein, domain 2"/>
    <property type="match status" value="1"/>
</dbReference>
<evidence type="ECO:0000256" key="2">
    <source>
        <dbReference type="ARBA" id="ARBA00005046"/>
    </source>
</evidence>
<comment type="cofactor">
    <cofactor evidence="7">
        <name>Mg(2+)</name>
        <dbReference type="ChEBI" id="CHEBI:18420"/>
    </cofactor>
</comment>
<evidence type="ECO:0000313" key="11">
    <source>
        <dbReference type="Proteomes" id="UP000503011"/>
    </source>
</evidence>
<keyword evidence="7" id="KW-0479">Metal-binding</keyword>
<sequence>MSTQTAPVPWVEARSLVYAAGLADAQPAVRVPLAEADGHTLAEPLTTLTDLPAFPTSSVDGWAVRGPGPWRVVGRVLAGSSPAPLDQDGTTVEIATGAMLPEGATAVLRVEESAHTPDGHVTGTPRAQPEWRVPGDEAHRGEVLLPAGAAVNPGVIGLAASCGYDTLPVRRPPRAALLVFGDELLTTGLPGAGRVRDALGAPVPAWLRRYGAEPGLFVGPVEDTLPAHVAAIRKALDSAELVCTTGGTMRGPVDHLHPALRELGGEYVVNTVAVRPGFPMLLARVPGPDGRARFLAGLPGNPQSAIVALVSLVAPLIAGLHGRPEPVLPTITLAEAVPGRGVYTHLALVRVDPVDHVAHPVRHVGSAMLRGLAQADGFAVIEPGTTGEPGAVVPFAPLPCSRASGHERRRRAARGHRPAARPGRARGGGRRAAGRCGGVVPGRGARPRPRSWCDEAGVRGSPQRRGGAA</sequence>
<evidence type="ECO:0000256" key="6">
    <source>
        <dbReference type="ARBA" id="ARBA00047317"/>
    </source>
</evidence>
<dbReference type="Pfam" id="PF03454">
    <property type="entry name" value="MoeA_C"/>
    <property type="match status" value="1"/>
</dbReference>
<dbReference type="InterPro" id="IPR036425">
    <property type="entry name" value="MoaB/Mog-like_dom_sf"/>
</dbReference>
<dbReference type="Gene3D" id="3.40.980.10">
    <property type="entry name" value="MoaB/Mog-like domain"/>
    <property type="match status" value="1"/>
</dbReference>
<evidence type="ECO:0000259" key="9">
    <source>
        <dbReference type="SMART" id="SM00852"/>
    </source>
</evidence>
<keyword evidence="5 7" id="KW-0501">Molybdenum cofactor biosynthesis</keyword>
<evidence type="ECO:0000256" key="5">
    <source>
        <dbReference type="ARBA" id="ARBA00023150"/>
    </source>
</evidence>
<dbReference type="AlphaFoldDB" id="A0A6F8YIL0"/>